<keyword evidence="2" id="KW-1185">Reference proteome</keyword>
<evidence type="ECO:0000313" key="2">
    <source>
        <dbReference type="Proteomes" id="UP000191931"/>
    </source>
</evidence>
<dbReference type="AlphaFoldDB" id="A0A1W1H6M2"/>
<accession>A0A1W1H6M2</accession>
<organism evidence="1 2">
    <name type="scientific">Desulfamplus magnetovallimortis</name>
    <dbReference type="NCBI Taxonomy" id="1246637"/>
    <lineage>
        <taxon>Bacteria</taxon>
        <taxon>Pseudomonadati</taxon>
        <taxon>Thermodesulfobacteriota</taxon>
        <taxon>Desulfobacteria</taxon>
        <taxon>Desulfobacterales</taxon>
        <taxon>Desulfobacteraceae</taxon>
        <taxon>Desulfamplus</taxon>
    </lineage>
</organism>
<protein>
    <recommendedName>
        <fullName evidence="3">STAS domain-containing protein</fullName>
    </recommendedName>
</protein>
<name>A0A1W1H6M2_9BACT</name>
<dbReference type="EMBL" id="FWEV01000030">
    <property type="protein sequence ID" value="SLM28076.1"/>
    <property type="molecule type" value="Genomic_DNA"/>
</dbReference>
<dbReference type="STRING" id="1246637.MTBBW1_1250007"/>
<sequence>MNIQGNTYEVSFDGKGTLVISGKLAAMPEEYEKMELFFEKVLDTFVNDWAEGATKELLLDLRALTFLNSSGIKTICVSLVMEADDVEGLHLRILCSESVTWQVETVPTFRDLMENLDIVFE</sequence>
<proteinExistence type="predicted"/>
<gene>
    <name evidence="1" type="ORF">MTBBW1_1250007</name>
</gene>
<dbReference type="OrthoDB" id="5488639at2"/>
<dbReference type="Proteomes" id="UP000191931">
    <property type="component" value="Unassembled WGS sequence"/>
</dbReference>
<evidence type="ECO:0008006" key="3">
    <source>
        <dbReference type="Google" id="ProtNLM"/>
    </source>
</evidence>
<reference evidence="1 2" key="1">
    <citation type="submission" date="2017-03" db="EMBL/GenBank/DDBJ databases">
        <authorList>
            <person name="Afonso C.L."/>
            <person name="Miller P.J."/>
            <person name="Scott M.A."/>
            <person name="Spackman E."/>
            <person name="Goraichik I."/>
            <person name="Dimitrov K.M."/>
            <person name="Suarez D.L."/>
            <person name="Swayne D.E."/>
        </authorList>
    </citation>
    <scope>NUCLEOTIDE SEQUENCE [LARGE SCALE GENOMIC DNA]</scope>
    <source>
        <strain evidence="1">PRJEB14757</strain>
    </source>
</reference>
<evidence type="ECO:0000313" key="1">
    <source>
        <dbReference type="EMBL" id="SLM28076.1"/>
    </source>
</evidence>